<reference evidence="1" key="1">
    <citation type="submission" date="2021-01" db="EMBL/GenBank/DDBJ databases">
        <title>Whole genome shotgun sequence of Actinoplanes capillaceus NBRC 16408.</title>
        <authorList>
            <person name="Komaki H."/>
            <person name="Tamura T."/>
        </authorList>
    </citation>
    <scope>NUCLEOTIDE SEQUENCE [LARGE SCALE GENOMIC DNA]</scope>
    <source>
        <strain evidence="1">NBRC 16408</strain>
    </source>
</reference>
<accession>A0ABQ3W7I0</accession>
<organism evidence="1">
    <name type="scientific">Actinoplanes campanulatus</name>
    <dbReference type="NCBI Taxonomy" id="113559"/>
    <lineage>
        <taxon>Bacteria</taxon>
        <taxon>Bacillati</taxon>
        <taxon>Actinomycetota</taxon>
        <taxon>Actinomycetes</taxon>
        <taxon>Micromonosporales</taxon>
        <taxon>Micromonosporaceae</taxon>
        <taxon>Actinoplanes</taxon>
    </lineage>
</organism>
<dbReference type="EMBL" id="BOMF01000001">
    <property type="protein sequence ID" value="GID42991.1"/>
    <property type="molecule type" value="Genomic_DNA"/>
</dbReference>
<comment type="caution">
    <text evidence="1">The sequence shown here is derived from an EMBL/GenBank/DDBJ whole genome shotgun (WGS) entry which is preliminary data.</text>
</comment>
<sequence length="39" mass="3996">MRLLVFGAAFLVLLLALLVLALGIASGLGLVELRFGAPS</sequence>
<protein>
    <submittedName>
        <fullName evidence="1">Uncharacterized protein</fullName>
    </submittedName>
</protein>
<proteinExistence type="predicted"/>
<name>A0ABQ3W7I0_9ACTN</name>
<evidence type="ECO:0000313" key="1">
    <source>
        <dbReference type="EMBL" id="GID42991.1"/>
    </source>
</evidence>
<gene>
    <name evidence="1" type="ORF">Aca07nite_02660</name>
</gene>